<feature type="non-terminal residue" evidence="7">
    <location>
        <position position="272"/>
    </location>
</feature>
<keyword evidence="4" id="KW-0496">Mitochondrion</keyword>
<reference evidence="7 8" key="1">
    <citation type="submission" date="2013-11" db="EMBL/GenBank/DDBJ databases">
        <title>Genome sequencing of Stegodyphus mimosarum.</title>
        <authorList>
            <person name="Bechsgaard J."/>
        </authorList>
    </citation>
    <scope>NUCLEOTIDE SEQUENCE [LARGE SCALE GENOMIC DNA]</scope>
</reference>
<dbReference type="STRING" id="407821.A0A087THX1"/>
<protein>
    <recommendedName>
        <fullName evidence="6">Large ribosomal subunit protein uL29m</fullName>
    </recommendedName>
</protein>
<organism evidence="7 8">
    <name type="scientific">Stegodyphus mimosarum</name>
    <name type="common">African social velvet spider</name>
    <dbReference type="NCBI Taxonomy" id="407821"/>
    <lineage>
        <taxon>Eukaryota</taxon>
        <taxon>Metazoa</taxon>
        <taxon>Ecdysozoa</taxon>
        <taxon>Arthropoda</taxon>
        <taxon>Chelicerata</taxon>
        <taxon>Arachnida</taxon>
        <taxon>Araneae</taxon>
        <taxon>Araneomorphae</taxon>
        <taxon>Entelegynae</taxon>
        <taxon>Eresoidea</taxon>
        <taxon>Eresidae</taxon>
        <taxon>Stegodyphus</taxon>
    </lineage>
</organism>
<dbReference type="GO" id="GO:0003735">
    <property type="term" value="F:structural constituent of ribosome"/>
    <property type="evidence" value="ECO:0007669"/>
    <property type="project" value="InterPro"/>
</dbReference>
<dbReference type="PANTHER" id="PTHR21183:SF18">
    <property type="entry name" value="LARGE RIBOSOMAL SUBUNIT PROTEIN UL29M"/>
    <property type="match status" value="1"/>
</dbReference>
<keyword evidence="8" id="KW-1185">Reference proteome</keyword>
<keyword evidence="5" id="KW-0687">Ribonucleoprotein</keyword>
<evidence type="ECO:0000256" key="3">
    <source>
        <dbReference type="ARBA" id="ARBA00022980"/>
    </source>
</evidence>
<dbReference type="EMBL" id="KK115303">
    <property type="protein sequence ID" value="KFM64710.1"/>
    <property type="molecule type" value="Genomic_DNA"/>
</dbReference>
<name>A0A087THX1_STEMI</name>
<dbReference type="Pfam" id="PF06984">
    <property type="entry name" value="MRP-L47"/>
    <property type="match status" value="1"/>
</dbReference>
<evidence type="ECO:0000256" key="6">
    <source>
        <dbReference type="ARBA" id="ARBA00035289"/>
    </source>
</evidence>
<dbReference type="OrthoDB" id="270763at2759"/>
<dbReference type="PANTHER" id="PTHR21183">
    <property type="entry name" value="RIBOSOMAL PROTEIN L47, MITOCHONDRIAL-RELATED"/>
    <property type="match status" value="1"/>
</dbReference>
<evidence type="ECO:0000256" key="1">
    <source>
        <dbReference type="ARBA" id="ARBA00004173"/>
    </source>
</evidence>
<evidence type="ECO:0000256" key="2">
    <source>
        <dbReference type="ARBA" id="ARBA00009254"/>
    </source>
</evidence>
<dbReference type="Proteomes" id="UP000054359">
    <property type="component" value="Unassembled WGS sequence"/>
</dbReference>
<dbReference type="InterPro" id="IPR038340">
    <property type="entry name" value="MRP-L47_sf"/>
</dbReference>
<evidence type="ECO:0000313" key="8">
    <source>
        <dbReference type="Proteomes" id="UP000054359"/>
    </source>
</evidence>
<comment type="subcellular location">
    <subcellularLocation>
        <location evidence="1">Mitochondrion</location>
    </subcellularLocation>
</comment>
<evidence type="ECO:0000256" key="4">
    <source>
        <dbReference type="ARBA" id="ARBA00023128"/>
    </source>
</evidence>
<keyword evidence="3 7" id="KW-0689">Ribosomal protein</keyword>
<dbReference type="Gene3D" id="6.10.330.20">
    <property type="match status" value="1"/>
</dbReference>
<dbReference type="GO" id="GO:0032543">
    <property type="term" value="P:mitochondrial translation"/>
    <property type="evidence" value="ECO:0007669"/>
    <property type="project" value="TreeGrafter"/>
</dbReference>
<accession>A0A087THX1</accession>
<dbReference type="OMA" id="SMAFRMD"/>
<dbReference type="GO" id="GO:0005762">
    <property type="term" value="C:mitochondrial large ribosomal subunit"/>
    <property type="evidence" value="ECO:0007669"/>
    <property type="project" value="TreeGrafter"/>
</dbReference>
<sequence>MHLQHSFILKISRNIYPSWALISYRTLCGNSLQKGYVFSHNCHKANYLSNIRNLHVSYKRLDLMEFFDDPKNWGEQEVRTGRAWTIDELRIKSNSDLHKLWFVLYKEKNMLLTMEQAAKDQVELFPNPERIDKVEISMENLEAVVRERNEAYYLLETGKTGERPHAYKEDYFGRFNEVPLDEHLIPMKENEKFLEEDLFPTMETVNPTVPEFLLKLKEKERLKERAERRKKRGYIKLLFQEFPDIDMEALQEEYPDIDVYAYKKYLEDKDEL</sequence>
<dbReference type="InterPro" id="IPR010729">
    <property type="entry name" value="Ribosomal_uL29_mit"/>
</dbReference>
<gene>
    <name evidence="7" type="ORF">X975_09791</name>
</gene>
<comment type="similarity">
    <text evidence="2">Belongs to the universal ribosomal protein uL29 family.</text>
</comment>
<proteinExistence type="inferred from homology"/>
<evidence type="ECO:0000313" key="7">
    <source>
        <dbReference type="EMBL" id="KFM64710.1"/>
    </source>
</evidence>
<dbReference type="AlphaFoldDB" id="A0A087THX1"/>
<evidence type="ECO:0000256" key="5">
    <source>
        <dbReference type="ARBA" id="ARBA00023274"/>
    </source>
</evidence>